<dbReference type="CDD" id="cd11614">
    <property type="entry name" value="SAF_CpaB_FlgA_like"/>
    <property type="match status" value="1"/>
</dbReference>
<feature type="domain" description="SAF" evidence="3">
    <location>
        <begin position="42"/>
        <end position="103"/>
    </location>
</feature>
<keyword evidence="2" id="KW-0812">Transmembrane</keyword>
<feature type="transmembrane region" description="Helical" evidence="2">
    <location>
        <begin position="7"/>
        <end position="27"/>
    </location>
</feature>
<reference evidence="4 5" key="1">
    <citation type="journal article" date="2015" name="Stand. Genomic Sci.">
        <title>Genomic Encyclopedia of Bacterial and Archaeal Type Strains, Phase III: the genomes of soil and plant-associated and newly described type strains.</title>
        <authorList>
            <person name="Whitman W.B."/>
            <person name="Woyke T."/>
            <person name="Klenk H.P."/>
            <person name="Zhou Y."/>
            <person name="Lilburn T.G."/>
            <person name="Beck B.J."/>
            <person name="De Vos P."/>
            <person name="Vandamme P."/>
            <person name="Eisen J.A."/>
            <person name="Garrity G."/>
            <person name="Hugenholtz P."/>
            <person name="Kyrpides N.C."/>
        </authorList>
    </citation>
    <scope>NUCLEOTIDE SEQUENCE [LARGE SCALE GENOMIC DNA]</scope>
    <source>
        <strain evidence="4 5">CGMCC 1.10115</strain>
    </source>
</reference>
<evidence type="ECO:0000256" key="1">
    <source>
        <dbReference type="SAM" id="MobiDB-lite"/>
    </source>
</evidence>
<organism evidence="4 5">
    <name type="scientific">Cytobacillus oceanisediminis</name>
    <dbReference type="NCBI Taxonomy" id="665099"/>
    <lineage>
        <taxon>Bacteria</taxon>
        <taxon>Bacillati</taxon>
        <taxon>Bacillota</taxon>
        <taxon>Bacilli</taxon>
        <taxon>Bacillales</taxon>
        <taxon>Bacillaceae</taxon>
        <taxon>Cytobacillus</taxon>
    </lineage>
</organism>
<dbReference type="OrthoDB" id="2989382at2"/>
<evidence type="ECO:0000259" key="3">
    <source>
        <dbReference type="Pfam" id="PF08666"/>
    </source>
</evidence>
<evidence type="ECO:0000313" key="5">
    <source>
        <dbReference type="Proteomes" id="UP000318667"/>
    </source>
</evidence>
<name>A0A562J680_9BACI</name>
<dbReference type="Proteomes" id="UP000318667">
    <property type="component" value="Unassembled WGS sequence"/>
</dbReference>
<evidence type="ECO:0000256" key="2">
    <source>
        <dbReference type="SAM" id="Phobius"/>
    </source>
</evidence>
<dbReference type="InterPro" id="IPR013974">
    <property type="entry name" value="SAF"/>
</dbReference>
<feature type="compositionally biased region" description="Basic and acidic residues" evidence="1">
    <location>
        <begin position="213"/>
        <end position="258"/>
    </location>
</feature>
<gene>
    <name evidence="4" type="ORF">IQ19_05217</name>
</gene>
<comment type="caution">
    <text evidence="4">The sequence shown here is derived from an EMBL/GenBank/DDBJ whole genome shotgun (WGS) entry which is preliminary data.</text>
</comment>
<dbReference type="Pfam" id="PF08666">
    <property type="entry name" value="SAF"/>
    <property type="match status" value="1"/>
</dbReference>
<keyword evidence="2" id="KW-1133">Transmembrane helix</keyword>
<protein>
    <submittedName>
        <fullName evidence="4">Pilus assembly protein CpaB</fullName>
    </submittedName>
</protein>
<feature type="region of interest" description="Disordered" evidence="1">
    <location>
        <begin position="206"/>
        <end position="258"/>
    </location>
</feature>
<dbReference type="AlphaFoldDB" id="A0A562J680"/>
<accession>A0A562J680</accession>
<keyword evidence="2" id="KW-0472">Membrane</keyword>
<sequence length="258" mass="28476">MLESKRRAIIFISISLILALIAGFMFLQKVSELNNKLGGTTKVYVASEQIDSRVIIKPEDVETVDLPNKFFVDGSHIKNPKEITNKVSVVPLAKGEIITKSVLKDFAESGDPNNRLVGLFASEKISFDEELEDYDRVDIVVSHQFEGTPKTEIFMSDVFVSRISENNKKKLLGVGLEVSKEDAPKLIHMQNYADSIRVLKANVGKDQPAQEAVKGDKAAEKQAEKPTEKPAEQKASNEKPAKKPAEKKPAEKPSGEGN</sequence>
<dbReference type="EMBL" id="VLKI01000028">
    <property type="protein sequence ID" value="TWH78583.1"/>
    <property type="molecule type" value="Genomic_DNA"/>
</dbReference>
<proteinExistence type="predicted"/>
<keyword evidence="5" id="KW-1185">Reference proteome</keyword>
<dbReference type="GeneID" id="65406294"/>
<evidence type="ECO:0000313" key="4">
    <source>
        <dbReference type="EMBL" id="TWH78583.1"/>
    </source>
</evidence>
<dbReference type="RefSeq" id="WP_144546280.1">
    <property type="nucleotide sequence ID" value="NZ_CBCSDC010000052.1"/>
</dbReference>